<keyword evidence="3" id="KW-1185">Reference proteome</keyword>
<feature type="compositionally biased region" description="Polar residues" evidence="1">
    <location>
        <begin position="34"/>
        <end position="43"/>
    </location>
</feature>
<name>A0A3N4HPE2_ASCIM</name>
<proteinExistence type="predicted"/>
<gene>
    <name evidence="2" type="ORF">BJ508DRAFT_331899</name>
</gene>
<feature type="region of interest" description="Disordered" evidence="1">
    <location>
        <begin position="23"/>
        <end position="53"/>
    </location>
</feature>
<dbReference type="EMBL" id="ML119759">
    <property type="protein sequence ID" value="RPA75695.1"/>
    <property type="molecule type" value="Genomic_DNA"/>
</dbReference>
<dbReference type="Proteomes" id="UP000275078">
    <property type="component" value="Unassembled WGS sequence"/>
</dbReference>
<reference evidence="2 3" key="1">
    <citation type="journal article" date="2018" name="Nat. Ecol. Evol.">
        <title>Pezizomycetes genomes reveal the molecular basis of ectomycorrhizal truffle lifestyle.</title>
        <authorList>
            <person name="Murat C."/>
            <person name="Payen T."/>
            <person name="Noel B."/>
            <person name="Kuo A."/>
            <person name="Morin E."/>
            <person name="Chen J."/>
            <person name="Kohler A."/>
            <person name="Krizsan K."/>
            <person name="Balestrini R."/>
            <person name="Da Silva C."/>
            <person name="Montanini B."/>
            <person name="Hainaut M."/>
            <person name="Levati E."/>
            <person name="Barry K.W."/>
            <person name="Belfiori B."/>
            <person name="Cichocki N."/>
            <person name="Clum A."/>
            <person name="Dockter R.B."/>
            <person name="Fauchery L."/>
            <person name="Guy J."/>
            <person name="Iotti M."/>
            <person name="Le Tacon F."/>
            <person name="Lindquist E.A."/>
            <person name="Lipzen A."/>
            <person name="Malagnac F."/>
            <person name="Mello A."/>
            <person name="Molinier V."/>
            <person name="Miyauchi S."/>
            <person name="Poulain J."/>
            <person name="Riccioni C."/>
            <person name="Rubini A."/>
            <person name="Sitrit Y."/>
            <person name="Splivallo R."/>
            <person name="Traeger S."/>
            <person name="Wang M."/>
            <person name="Zifcakova L."/>
            <person name="Wipf D."/>
            <person name="Zambonelli A."/>
            <person name="Paolocci F."/>
            <person name="Nowrousian M."/>
            <person name="Ottonello S."/>
            <person name="Baldrian P."/>
            <person name="Spatafora J.W."/>
            <person name="Henrissat B."/>
            <person name="Nagy L.G."/>
            <person name="Aury J.M."/>
            <person name="Wincker P."/>
            <person name="Grigoriev I.V."/>
            <person name="Bonfante P."/>
            <person name="Martin F.M."/>
        </authorList>
    </citation>
    <scope>NUCLEOTIDE SEQUENCE [LARGE SCALE GENOMIC DNA]</scope>
    <source>
        <strain evidence="2 3">RN42</strain>
    </source>
</reference>
<evidence type="ECO:0000313" key="2">
    <source>
        <dbReference type="EMBL" id="RPA75695.1"/>
    </source>
</evidence>
<accession>A0A3N4HPE2</accession>
<organism evidence="2 3">
    <name type="scientific">Ascobolus immersus RN42</name>
    <dbReference type="NCBI Taxonomy" id="1160509"/>
    <lineage>
        <taxon>Eukaryota</taxon>
        <taxon>Fungi</taxon>
        <taxon>Dikarya</taxon>
        <taxon>Ascomycota</taxon>
        <taxon>Pezizomycotina</taxon>
        <taxon>Pezizomycetes</taxon>
        <taxon>Pezizales</taxon>
        <taxon>Ascobolaceae</taxon>
        <taxon>Ascobolus</taxon>
    </lineage>
</organism>
<evidence type="ECO:0000313" key="3">
    <source>
        <dbReference type="Proteomes" id="UP000275078"/>
    </source>
</evidence>
<sequence>MPERLAARHEFTMGMSLTMYVSQYPDPLRPKNPQHGSNLQVDTPASGPNDYKSTPPILLPSQYVILLPRSFDPRPPPLHFIPKAKASREAPGRPPSWIQVDLVFQRIHDLIHRTLTLAVELVLHVR</sequence>
<dbReference type="AlphaFoldDB" id="A0A3N4HPE2"/>
<evidence type="ECO:0000256" key="1">
    <source>
        <dbReference type="SAM" id="MobiDB-lite"/>
    </source>
</evidence>
<protein>
    <submittedName>
        <fullName evidence="2">Uncharacterized protein</fullName>
    </submittedName>
</protein>